<evidence type="ECO:0000256" key="1">
    <source>
        <dbReference type="SAM" id="SignalP"/>
    </source>
</evidence>
<proteinExistence type="predicted"/>
<evidence type="ECO:0000313" key="3">
    <source>
        <dbReference type="Proteomes" id="UP000822688"/>
    </source>
</evidence>
<feature type="signal peptide" evidence="1">
    <location>
        <begin position="1"/>
        <end position="21"/>
    </location>
</feature>
<evidence type="ECO:0008006" key="4">
    <source>
        <dbReference type="Google" id="ProtNLM"/>
    </source>
</evidence>
<feature type="chain" id="PRO_5035828535" description="Secreted protein" evidence="1">
    <location>
        <begin position="22"/>
        <end position="83"/>
    </location>
</feature>
<dbReference type="Proteomes" id="UP000822688">
    <property type="component" value="Chromosome 4"/>
</dbReference>
<dbReference type="EMBL" id="CM026424">
    <property type="protein sequence ID" value="KAG0579681.1"/>
    <property type="molecule type" value="Genomic_DNA"/>
</dbReference>
<name>A0A8T0IA68_CERPU</name>
<sequence length="83" mass="9334">MAHSSFCLGLLFRFCDVRVSCCCFGGGVRICISRLVVFRMCFVIMDPCLFHELRVFWKMVEDLGCSESSIQGLLLPGFMKLAG</sequence>
<comment type="caution">
    <text evidence="2">The sequence shown here is derived from an EMBL/GenBank/DDBJ whole genome shotgun (WGS) entry which is preliminary data.</text>
</comment>
<dbReference type="AlphaFoldDB" id="A0A8T0IA68"/>
<organism evidence="2 3">
    <name type="scientific">Ceratodon purpureus</name>
    <name type="common">Fire moss</name>
    <name type="synonym">Dicranum purpureum</name>
    <dbReference type="NCBI Taxonomy" id="3225"/>
    <lineage>
        <taxon>Eukaryota</taxon>
        <taxon>Viridiplantae</taxon>
        <taxon>Streptophyta</taxon>
        <taxon>Embryophyta</taxon>
        <taxon>Bryophyta</taxon>
        <taxon>Bryophytina</taxon>
        <taxon>Bryopsida</taxon>
        <taxon>Dicranidae</taxon>
        <taxon>Pseudoditrichales</taxon>
        <taxon>Ditrichaceae</taxon>
        <taxon>Ceratodon</taxon>
    </lineage>
</organism>
<protein>
    <recommendedName>
        <fullName evidence="4">Secreted protein</fullName>
    </recommendedName>
</protein>
<accession>A0A8T0IA68</accession>
<gene>
    <name evidence="2" type="ORF">KC19_4G116500</name>
</gene>
<reference evidence="2" key="1">
    <citation type="submission" date="2020-06" db="EMBL/GenBank/DDBJ databases">
        <title>WGS assembly of Ceratodon purpureus strain R40.</title>
        <authorList>
            <person name="Carey S.B."/>
            <person name="Jenkins J."/>
            <person name="Shu S."/>
            <person name="Lovell J.T."/>
            <person name="Sreedasyam A."/>
            <person name="Maumus F."/>
            <person name="Tiley G.P."/>
            <person name="Fernandez-Pozo N."/>
            <person name="Barry K."/>
            <person name="Chen C."/>
            <person name="Wang M."/>
            <person name="Lipzen A."/>
            <person name="Daum C."/>
            <person name="Saski C.A."/>
            <person name="Payton A.C."/>
            <person name="Mcbreen J.C."/>
            <person name="Conrad R.E."/>
            <person name="Kollar L.M."/>
            <person name="Olsson S."/>
            <person name="Huttunen S."/>
            <person name="Landis J.B."/>
            <person name="Wickett N.J."/>
            <person name="Johnson M.G."/>
            <person name="Rensing S.A."/>
            <person name="Grimwood J."/>
            <person name="Schmutz J."/>
            <person name="Mcdaniel S.F."/>
        </authorList>
    </citation>
    <scope>NUCLEOTIDE SEQUENCE</scope>
    <source>
        <strain evidence="2">R40</strain>
    </source>
</reference>
<evidence type="ECO:0000313" key="2">
    <source>
        <dbReference type="EMBL" id="KAG0579681.1"/>
    </source>
</evidence>
<keyword evidence="3" id="KW-1185">Reference proteome</keyword>
<keyword evidence="1" id="KW-0732">Signal</keyword>